<dbReference type="Proteomes" id="UP000243750">
    <property type="component" value="Unassembled WGS sequence"/>
</dbReference>
<evidence type="ECO:0000313" key="9">
    <source>
        <dbReference type="Proteomes" id="UP000243750"/>
    </source>
</evidence>
<comment type="catalytic activity">
    <reaction evidence="1">
        <text>L-glutamyl-[protein] + S-adenosyl-L-methionine = [protein]-L-glutamate 5-O-methyl ester + S-adenosyl-L-homocysteine</text>
        <dbReference type="Rhea" id="RHEA:24452"/>
        <dbReference type="Rhea" id="RHEA-COMP:10208"/>
        <dbReference type="Rhea" id="RHEA-COMP:10311"/>
        <dbReference type="ChEBI" id="CHEBI:29973"/>
        <dbReference type="ChEBI" id="CHEBI:57856"/>
        <dbReference type="ChEBI" id="CHEBI:59789"/>
        <dbReference type="ChEBI" id="CHEBI:82795"/>
        <dbReference type="EC" id="2.1.1.80"/>
    </reaction>
</comment>
<dbReference type="Gene3D" id="3.40.50.150">
    <property type="entry name" value="Vaccinia Virus protein VP39"/>
    <property type="match status" value="1"/>
</dbReference>
<dbReference type="PANTHER" id="PTHR24422">
    <property type="entry name" value="CHEMOTAXIS PROTEIN METHYLTRANSFERASE"/>
    <property type="match status" value="1"/>
</dbReference>
<name>A0AA91U3J8_9GAMM</name>
<keyword evidence="3 7" id="KW-0489">Methyltransferase</keyword>
<proteinExistence type="predicted"/>
<dbReference type="InterPro" id="IPR036804">
    <property type="entry name" value="CheR_N_sf"/>
</dbReference>
<evidence type="ECO:0000256" key="1">
    <source>
        <dbReference type="ARBA" id="ARBA00001541"/>
    </source>
</evidence>
<dbReference type="Pfam" id="PF03705">
    <property type="entry name" value="CheR_N"/>
    <property type="match status" value="1"/>
</dbReference>
<dbReference type="GO" id="GO:0008983">
    <property type="term" value="F:protein-glutamate O-methyltransferase activity"/>
    <property type="evidence" value="ECO:0007669"/>
    <property type="project" value="UniProtKB-EC"/>
</dbReference>
<dbReference type="PRINTS" id="PR00996">
    <property type="entry name" value="CHERMTFRASE"/>
</dbReference>
<protein>
    <recommendedName>
        <fullName evidence="2">protein-glutamate O-methyltransferase</fullName>
        <ecNumber evidence="2">2.1.1.80</ecNumber>
    </recommendedName>
</protein>
<evidence type="ECO:0000313" key="7">
    <source>
        <dbReference type="EMBL" id="PCC99341.1"/>
    </source>
</evidence>
<dbReference type="InterPro" id="IPR022641">
    <property type="entry name" value="CheR_N"/>
</dbReference>
<evidence type="ECO:0000256" key="4">
    <source>
        <dbReference type="ARBA" id="ARBA00022679"/>
    </source>
</evidence>
<dbReference type="EC" id="2.1.1.80" evidence="2"/>
<dbReference type="InterPro" id="IPR022642">
    <property type="entry name" value="CheR_C"/>
</dbReference>
<dbReference type="SUPFAM" id="SSF53335">
    <property type="entry name" value="S-adenosyl-L-methionine-dependent methyltransferases"/>
    <property type="match status" value="1"/>
</dbReference>
<keyword evidence="4" id="KW-0808">Transferase</keyword>
<reference evidence="7 9" key="1">
    <citation type="submission" date="2017-09" db="EMBL/GenBank/DDBJ databases">
        <title>Bacterial and phytoplankton interrelationship in Kongsfjorden, an Arctic fjord.</title>
        <authorList>
            <person name="Sinha R."/>
            <person name="Krishnan K."/>
        </authorList>
    </citation>
    <scope>NUCLEOTIDE SEQUENCE [LARGE SCALE GENOMIC DNA]</scope>
    <source>
        <strain evidence="7 9">58</strain>
    </source>
</reference>
<evidence type="ECO:0000256" key="2">
    <source>
        <dbReference type="ARBA" id="ARBA00012534"/>
    </source>
</evidence>
<dbReference type="GO" id="GO:0032259">
    <property type="term" value="P:methylation"/>
    <property type="evidence" value="ECO:0007669"/>
    <property type="project" value="UniProtKB-KW"/>
</dbReference>
<evidence type="ECO:0000259" key="6">
    <source>
        <dbReference type="PROSITE" id="PS50123"/>
    </source>
</evidence>
<dbReference type="EMBL" id="CP033116">
    <property type="protein sequence ID" value="QFY55440.1"/>
    <property type="molecule type" value="Genomic_DNA"/>
</dbReference>
<keyword evidence="5" id="KW-0949">S-adenosyl-L-methionine</keyword>
<dbReference type="InterPro" id="IPR000780">
    <property type="entry name" value="CheR_MeTrfase"/>
</dbReference>
<dbReference type="SUPFAM" id="SSF47757">
    <property type="entry name" value="Chemotaxis receptor methyltransferase CheR, N-terminal domain"/>
    <property type="match status" value="1"/>
</dbReference>
<sequence>MSKGHTVQRTPNWSLQQLPEMDAEQFHQWQALLESRTGVCVNDQRKVFLQTSLCARMRELNMADYQAYYEHVTQGPTGAIEWSALIDRLTVRETSFMRHRPSYDAVTRHLQAQLAGRTQERPLQLWSVGCASGEEAYSLAMVSEEAMQLAANKQPGYAIWATDISLKALEQGRAGQYPGSRLGGLTDTEKHQWLRAGEKEPFETQYQIVPALRDRICFTRLNILDMAQAPIQDLDIIFCQNLLIYFRRWRRRDLLNLLAKRLAPGGMLMIGLGEIVDWNNPLLERLPDDRVQAYVRRDTNGRLE</sequence>
<organism evidence="7 9">
    <name type="scientific">Halopseudomonas pelagia</name>
    <dbReference type="NCBI Taxonomy" id="553151"/>
    <lineage>
        <taxon>Bacteria</taxon>
        <taxon>Pseudomonadati</taxon>
        <taxon>Pseudomonadota</taxon>
        <taxon>Gammaproteobacteria</taxon>
        <taxon>Pseudomonadales</taxon>
        <taxon>Pseudomonadaceae</taxon>
        <taxon>Halopseudomonas</taxon>
    </lineage>
</organism>
<dbReference type="Pfam" id="PF01739">
    <property type="entry name" value="CheR"/>
    <property type="match status" value="1"/>
</dbReference>
<evidence type="ECO:0000313" key="8">
    <source>
        <dbReference type="EMBL" id="QFY55440.1"/>
    </source>
</evidence>
<dbReference type="EMBL" id="NWMT01000106">
    <property type="protein sequence ID" value="PCC99341.1"/>
    <property type="molecule type" value="Genomic_DNA"/>
</dbReference>
<dbReference type="SMART" id="SM00138">
    <property type="entry name" value="MeTrc"/>
    <property type="match status" value="1"/>
</dbReference>
<evidence type="ECO:0000256" key="3">
    <source>
        <dbReference type="ARBA" id="ARBA00022603"/>
    </source>
</evidence>
<accession>A0AA91U3J8</accession>
<dbReference type="InterPro" id="IPR050903">
    <property type="entry name" value="Bact_Chemotaxis_MeTrfase"/>
</dbReference>
<keyword evidence="10" id="KW-1185">Reference proteome</keyword>
<dbReference type="AlphaFoldDB" id="A0AA91U3J8"/>
<gene>
    <name evidence="7" type="ORF">CO192_10730</name>
    <name evidence="8" type="ORF">EAO82_03030</name>
</gene>
<evidence type="ECO:0000256" key="5">
    <source>
        <dbReference type="ARBA" id="ARBA00022691"/>
    </source>
</evidence>
<feature type="domain" description="CheR-type methyltransferase" evidence="6">
    <location>
        <begin position="14"/>
        <end position="276"/>
    </location>
</feature>
<dbReference type="PANTHER" id="PTHR24422:SF19">
    <property type="entry name" value="CHEMOTAXIS PROTEIN METHYLTRANSFERASE"/>
    <property type="match status" value="1"/>
</dbReference>
<dbReference type="Gene3D" id="1.10.155.10">
    <property type="entry name" value="Chemotaxis receptor methyltransferase CheR, N-terminal domain"/>
    <property type="match status" value="1"/>
</dbReference>
<evidence type="ECO:0000313" key="10">
    <source>
        <dbReference type="Proteomes" id="UP000344571"/>
    </source>
</evidence>
<dbReference type="Proteomes" id="UP000344571">
    <property type="component" value="Chromosome"/>
</dbReference>
<dbReference type="InterPro" id="IPR029063">
    <property type="entry name" value="SAM-dependent_MTases_sf"/>
</dbReference>
<reference evidence="8 10" key="2">
    <citation type="submission" date="2018-10" db="EMBL/GenBank/DDBJ databases">
        <title>Complete genome sequence of Pseudomonas pelagia strain Kongs-67.</title>
        <authorList>
            <person name="Sinha R.K."/>
            <person name="Krishnan K."/>
        </authorList>
    </citation>
    <scope>NUCLEOTIDE SEQUENCE [LARGE SCALE GENOMIC DNA]</scope>
    <source>
        <strain evidence="8 10">Kongs-67</strain>
    </source>
</reference>
<dbReference type="PROSITE" id="PS50123">
    <property type="entry name" value="CHER"/>
    <property type="match status" value="1"/>
</dbReference>